<evidence type="ECO:0000313" key="1">
    <source>
        <dbReference type="EMBL" id="OWP52970.1"/>
    </source>
</evidence>
<dbReference type="Proteomes" id="UP000198145">
    <property type="component" value="Unassembled WGS sequence"/>
</dbReference>
<name>A0A246FHS3_PSENT</name>
<accession>A0A246FHS3</accession>
<dbReference type="STRING" id="46680.GCA_000807755_05016"/>
<reference evidence="1 2" key="1">
    <citation type="submission" date="2017-06" db="EMBL/GenBank/DDBJ databases">
        <title>Draft genome of Pseudomonas nitroreducens DF05.</title>
        <authorList>
            <person name="Iyer R."/>
        </authorList>
    </citation>
    <scope>NUCLEOTIDE SEQUENCE [LARGE SCALE GENOMIC DNA]</scope>
    <source>
        <strain evidence="1 2">DF05</strain>
    </source>
</reference>
<gene>
    <name evidence="1" type="ORF">CEG18_03765</name>
</gene>
<evidence type="ECO:0000313" key="2">
    <source>
        <dbReference type="Proteomes" id="UP000198145"/>
    </source>
</evidence>
<protein>
    <submittedName>
        <fullName evidence="1">Uncharacterized protein</fullName>
    </submittedName>
</protein>
<organism evidence="1 2">
    <name type="scientific">Pseudomonas nitroreducens</name>
    <dbReference type="NCBI Taxonomy" id="46680"/>
    <lineage>
        <taxon>Bacteria</taxon>
        <taxon>Pseudomonadati</taxon>
        <taxon>Pseudomonadota</taxon>
        <taxon>Gammaproteobacteria</taxon>
        <taxon>Pseudomonadales</taxon>
        <taxon>Pseudomonadaceae</taxon>
        <taxon>Pseudomonas</taxon>
    </lineage>
</organism>
<comment type="caution">
    <text evidence="1">The sequence shown here is derived from an EMBL/GenBank/DDBJ whole genome shotgun (WGS) entry which is preliminary data.</text>
</comment>
<dbReference type="EMBL" id="NJBA01000001">
    <property type="protein sequence ID" value="OWP52970.1"/>
    <property type="molecule type" value="Genomic_DNA"/>
</dbReference>
<dbReference type="AlphaFoldDB" id="A0A246FHS3"/>
<dbReference type="RefSeq" id="WP_088416348.1">
    <property type="nucleotide sequence ID" value="NZ_NJBA01000001.1"/>
</dbReference>
<sequence>MKTIQFQHDPKLGYLTPKRLRALPKDLSVPVGCQRLFSFRRSEQRRPDATVSKLHAAKRPLDIYGAGSYCFYCVQSDSPLAPLLLWDAVHFLEQGNTLTLIEDAPMESYLDRDYFKGALTCIERSPTRVTYRKTASLPAQSDDDLDSWTFGLPVGPEDATVLNAVVQRILELDIPNKEILLCGIPGKNFRYFDNVRIVGEDITAPPVQICKKKNRLAQEARYNNLVILHDRVFLPSHFGEIVRRFGPRYPLMTLQSMFFDNVRNMSPRRYSDYGMAMGSIGQGMKGLHRTVDAAVSIAPALFAEIERTGFCFASPMRYAKDLSYPTGSLYICRKEVWNACPLDESLLWAEFEDIEHGIRASQAGVPTRVNPYGITQSVTSRALLGVESPVESINGRYVATGPSLLSFLRKKPLLRFSAEEALIRLQRFAQKYVAVDTSVHIPTGLKIITSRAWLKLVDQVVQNCSFGNDLDSVLAFIKDYEKWVLLDQLPNTMVEAIAFGFLENPQVAKRNLVYGSSEFRNMLRQRPMQSWFFRTLSDYFHPRALTLPGTLMSAVSLYRRNGGVFYFPGFFDCVRSIHNSTPFRSYVERAE</sequence>
<proteinExistence type="predicted"/>